<proteinExistence type="predicted"/>
<evidence type="ECO:0000256" key="1">
    <source>
        <dbReference type="SAM" id="SignalP"/>
    </source>
</evidence>
<protein>
    <submittedName>
        <fullName evidence="2">Uncharacterized protein</fullName>
    </submittedName>
</protein>
<dbReference type="RefSeq" id="WP_271636564.1">
    <property type="nucleotide sequence ID" value="NZ_CP094970.1"/>
</dbReference>
<keyword evidence="3" id="KW-1185">Reference proteome</keyword>
<gene>
    <name evidence="2" type="ORF">L0C25_11100</name>
</gene>
<evidence type="ECO:0000313" key="2">
    <source>
        <dbReference type="EMBL" id="UYM07588.1"/>
    </source>
</evidence>
<sequence>MLVAASIVAAAVATAVYANGSDPDQDASQALTGAEEIACAYRIVEGTIVSTKRTTKALEVWMTIAVDDWIKPAAETRATTRVLTGSARFNETRPYEPGQRVLVLVLGKPDAAVGNLATLYRGKEADWQRRRIERYLPEAADTTCPDFWRHPDRHDAPDDS</sequence>
<dbReference type="Proteomes" id="UP001164390">
    <property type="component" value="Chromosome"/>
</dbReference>
<feature type="signal peptide" evidence="1">
    <location>
        <begin position="1"/>
        <end position="20"/>
    </location>
</feature>
<evidence type="ECO:0000313" key="3">
    <source>
        <dbReference type="Proteomes" id="UP001164390"/>
    </source>
</evidence>
<keyword evidence="1" id="KW-0732">Signal</keyword>
<reference evidence="2" key="1">
    <citation type="submission" date="2022-01" db="EMBL/GenBank/DDBJ databases">
        <title>Nocardioidaceae gen. sp. A5X3R13.</title>
        <authorList>
            <person name="Lopez Marin M.A."/>
            <person name="Uhlik O."/>
        </authorList>
    </citation>
    <scope>NUCLEOTIDE SEQUENCE</scope>
    <source>
        <strain evidence="2">A5X3R13</strain>
    </source>
</reference>
<organism evidence="2 3">
    <name type="scientific">Solicola gregarius</name>
    <dbReference type="NCBI Taxonomy" id="2908642"/>
    <lineage>
        <taxon>Bacteria</taxon>
        <taxon>Bacillati</taxon>
        <taxon>Actinomycetota</taxon>
        <taxon>Actinomycetes</taxon>
        <taxon>Propionibacteriales</taxon>
        <taxon>Nocardioidaceae</taxon>
        <taxon>Solicola</taxon>
    </lineage>
</organism>
<dbReference type="AlphaFoldDB" id="A0AA46YPG4"/>
<feature type="chain" id="PRO_5041328222" evidence="1">
    <location>
        <begin position="21"/>
        <end position="160"/>
    </location>
</feature>
<accession>A0AA46YPG4</accession>
<dbReference type="KEGG" id="sgrg:L0C25_11100"/>
<name>A0AA46YPG4_9ACTN</name>
<dbReference type="EMBL" id="CP094970">
    <property type="protein sequence ID" value="UYM07588.1"/>
    <property type="molecule type" value="Genomic_DNA"/>
</dbReference>